<sequence length="170" mass="18295">MAVNADPSPSAASFTQASCTTEATPTAPVKRGRGRPRKHPPINAGSSSNGETQTAYPTSSELQTLARLEALERMMREIHEKLAEPTDAREGKNLSRAQNESGQASDLDTLLCRLEEQDVEKNALDALAAEARERLAQGASDYQALSDALEQMLGKPRYVRASKKSPAPSC</sequence>
<dbReference type="AlphaFoldDB" id="A0A645HE79"/>
<protein>
    <submittedName>
        <fullName evidence="2">Uncharacterized protein</fullName>
    </submittedName>
</protein>
<feature type="compositionally biased region" description="Basic residues" evidence="1">
    <location>
        <begin position="30"/>
        <end position="40"/>
    </location>
</feature>
<feature type="compositionally biased region" description="Polar residues" evidence="1">
    <location>
        <begin position="95"/>
        <end position="106"/>
    </location>
</feature>
<evidence type="ECO:0000256" key="1">
    <source>
        <dbReference type="SAM" id="MobiDB-lite"/>
    </source>
</evidence>
<feature type="compositionally biased region" description="Basic and acidic residues" evidence="1">
    <location>
        <begin position="76"/>
        <end position="93"/>
    </location>
</feature>
<organism evidence="2">
    <name type="scientific">bioreactor metagenome</name>
    <dbReference type="NCBI Taxonomy" id="1076179"/>
    <lineage>
        <taxon>unclassified sequences</taxon>
        <taxon>metagenomes</taxon>
        <taxon>ecological metagenomes</taxon>
    </lineage>
</organism>
<dbReference type="PROSITE" id="PS00354">
    <property type="entry name" value="HMGI_Y"/>
    <property type="match status" value="1"/>
</dbReference>
<evidence type="ECO:0000313" key="2">
    <source>
        <dbReference type="EMBL" id="MPN37321.1"/>
    </source>
</evidence>
<feature type="region of interest" description="Disordered" evidence="1">
    <location>
        <begin position="76"/>
        <end position="106"/>
    </location>
</feature>
<feature type="region of interest" description="Disordered" evidence="1">
    <location>
        <begin position="1"/>
        <end position="62"/>
    </location>
</feature>
<feature type="compositionally biased region" description="Polar residues" evidence="1">
    <location>
        <begin position="10"/>
        <end position="24"/>
    </location>
</feature>
<feature type="compositionally biased region" description="Polar residues" evidence="1">
    <location>
        <begin position="44"/>
        <end position="62"/>
    </location>
</feature>
<dbReference type="InterPro" id="IPR000637">
    <property type="entry name" value="HMGI/Y_DNA-bd_CS"/>
</dbReference>
<reference evidence="2" key="1">
    <citation type="submission" date="2019-08" db="EMBL/GenBank/DDBJ databases">
        <authorList>
            <person name="Kucharzyk K."/>
            <person name="Murdoch R.W."/>
            <person name="Higgins S."/>
            <person name="Loffler F."/>
        </authorList>
    </citation>
    <scope>NUCLEOTIDE SEQUENCE</scope>
</reference>
<dbReference type="EMBL" id="VSSQ01091910">
    <property type="protein sequence ID" value="MPN37321.1"/>
    <property type="molecule type" value="Genomic_DNA"/>
</dbReference>
<name>A0A645HE79_9ZZZZ</name>
<accession>A0A645HE79</accession>
<comment type="caution">
    <text evidence="2">The sequence shown here is derived from an EMBL/GenBank/DDBJ whole genome shotgun (WGS) entry which is preliminary data.</text>
</comment>
<dbReference type="GO" id="GO:0006355">
    <property type="term" value="P:regulation of DNA-templated transcription"/>
    <property type="evidence" value="ECO:0007669"/>
    <property type="project" value="InterPro"/>
</dbReference>
<gene>
    <name evidence="2" type="ORF">SDC9_184837</name>
</gene>
<proteinExistence type="predicted"/>